<dbReference type="SUPFAM" id="SSF51905">
    <property type="entry name" value="FAD/NAD(P)-binding domain"/>
    <property type="match status" value="2"/>
</dbReference>
<feature type="region of interest" description="Disordered" evidence="2">
    <location>
        <begin position="1"/>
        <end position="23"/>
    </location>
</feature>
<feature type="transmembrane region" description="Helical" evidence="3">
    <location>
        <begin position="115"/>
        <end position="133"/>
    </location>
</feature>
<evidence type="ECO:0000256" key="3">
    <source>
        <dbReference type="SAM" id="Phobius"/>
    </source>
</evidence>
<feature type="domain" description="FAD dependent oxidoreductase" evidence="4">
    <location>
        <begin position="798"/>
        <end position="1187"/>
    </location>
</feature>
<dbReference type="Pfam" id="PF01266">
    <property type="entry name" value="DAO"/>
    <property type="match status" value="2"/>
</dbReference>
<feature type="transmembrane region" description="Helical" evidence="3">
    <location>
        <begin position="88"/>
        <end position="108"/>
    </location>
</feature>
<dbReference type="PANTHER" id="PTHR13847">
    <property type="entry name" value="SARCOSINE DEHYDROGENASE-RELATED"/>
    <property type="match status" value="1"/>
</dbReference>
<dbReference type="GO" id="GO:0016020">
    <property type="term" value="C:membrane"/>
    <property type="evidence" value="ECO:0007669"/>
    <property type="project" value="UniProtKB-SubCell"/>
</dbReference>
<dbReference type="GO" id="GO:0005737">
    <property type="term" value="C:cytoplasm"/>
    <property type="evidence" value="ECO:0007669"/>
    <property type="project" value="TreeGrafter"/>
</dbReference>
<feature type="domain" description="FAD dependent oxidoreductase" evidence="4">
    <location>
        <begin position="480"/>
        <end position="762"/>
    </location>
</feature>
<evidence type="ECO:0000256" key="2">
    <source>
        <dbReference type="SAM" id="MobiDB-lite"/>
    </source>
</evidence>
<dbReference type="Proteomes" id="UP000596902">
    <property type="component" value="Unassembled WGS sequence"/>
</dbReference>
<feature type="transmembrane region" description="Helical" evidence="3">
    <location>
        <begin position="269"/>
        <end position="292"/>
    </location>
</feature>
<dbReference type="SUPFAM" id="SSF103473">
    <property type="entry name" value="MFS general substrate transporter"/>
    <property type="match status" value="1"/>
</dbReference>
<comment type="caution">
    <text evidence="5">The sequence shown here is derived from an EMBL/GenBank/DDBJ whole genome shotgun (WGS) entry which is preliminary data.</text>
</comment>
<dbReference type="Gene3D" id="1.20.1250.20">
    <property type="entry name" value="MFS general substrate transporter like domains"/>
    <property type="match status" value="1"/>
</dbReference>
<keyword evidence="3" id="KW-1133">Transmembrane helix</keyword>
<dbReference type="InterPro" id="IPR006076">
    <property type="entry name" value="FAD-dep_OxRdtase"/>
</dbReference>
<dbReference type="Gene3D" id="3.50.50.60">
    <property type="entry name" value="FAD/NAD(P)-binding domain"/>
    <property type="match status" value="2"/>
</dbReference>
<reference evidence="5" key="1">
    <citation type="submission" date="2020-01" db="EMBL/GenBank/DDBJ databases">
        <authorList>
            <person name="Feng Z.H.Z."/>
        </authorList>
    </citation>
    <scope>NUCLEOTIDE SEQUENCE</scope>
    <source>
        <strain evidence="5">CBS107.38</strain>
    </source>
</reference>
<feature type="compositionally biased region" description="Basic and acidic residues" evidence="2">
    <location>
        <begin position="1"/>
        <end position="20"/>
    </location>
</feature>
<dbReference type="PANTHER" id="PTHR13847:SF188">
    <property type="entry name" value="EXPRESSED PROTEIN"/>
    <property type="match status" value="1"/>
</dbReference>
<keyword evidence="6" id="KW-1185">Reference proteome</keyword>
<dbReference type="Pfam" id="PF07690">
    <property type="entry name" value="MFS_1"/>
    <property type="match status" value="1"/>
</dbReference>
<protein>
    <recommendedName>
        <fullName evidence="4">FAD dependent oxidoreductase domain-containing protein</fullName>
    </recommendedName>
</protein>
<keyword evidence="3" id="KW-0472">Membrane</keyword>
<sequence>MDYSQSKDTKDAKVHDKENDGGEDIAIGSQEEVIDYDFLRSWKWSTLYRSVLFQMVMFGALSLVGPAMGDAISNLGGGGLSTPWLANLANSLSYAMGFISTILGGPIINRIGIKWACFIAALTMPLQGSAYYVNAKFGIDWYLIASNVINGLAGGFLYVSETTAMLCYPRPEEKGLYLGIWSAMRSSGSLIGGAINFSTNSDRASAGGIAWSTYLVFVAFECTGVLWALLLSPTPRVRRRDGSKVAMSGRITWKQEFVALWSYLQSNKVWLIFLPSFYSFFYGGTMGTYLSLHFSVRARALSSFLIPAITIPSVVVFGKLLDSQRWSQRPKAWAAFLLWILPQTGCFIWVAFEYHYLGDKAALDYGSEPGRWARAYVPYLIVFVSGYWTQLTLYWILGTFSNDMGDSSRVGGLFRAFETAGQAVSYGLSSASGIAPVVPIYVNCGLLVLTVPSMVIFNLTRTESEGSGGHLKPDPLSRAASVLETHGRAVAEHVATFEARQVDAIKDLVRREHCDCDFEETRVTDVCFYEAGRDRIRADIAKIAKADISTAKGIKFTSGSEAEEVSGVWGAKSCHTYSAARLWPYRLVAHLLEKVVSMGVNLQTNTPVSSVSAADESTKDRWVVNTSRGSVETSTLIYATNGYTSALVPEMKEKVVPVRGIVARLAGENAPKMTDSYMMRFSDYEYDYMIPRPDGSIVVGGGRRDYYKDLDEWFDVSDDSRLMDGARNYFDGYMQRHFRGWENSDVRTEDVWTGIICYSQFLNMVLPTANPTKSYWIEAANSPLRNFRSSEALPEETDVAIIGGGYAGASTAYWINKYTENASRQPHVTLLEAREICGAATGRNGGQLRPHAYSRYVKWSNRFGPNGAMELIEHEMAHLPAFKNLTEEEGIAEEVCLKFGETFDAAMTDEAWTRLKGALDAMRRDHGDHHEIVKVCRVIEDAHKAEEFTQMKGAFAAVVHPAGQIWPYKLVHALLRIVLQKGNLNLQAHTPVTDVSARDAEGWITVKTERGTIRARSVVHTTNRWASHLLPEFSNLILPDRGTIAALKAPPGFIKHTGAQHWDSVVNNYHLQLPPPYNTIIIGGARQLLVHKPEDCFPSDKNDQQIAGAAAFYESWGPSDVIGSPDAVPAELSKEANEGGCWTGIQTESADDFPFVGTVPQRPGHFIAAGFAGHGMPRVLGSAAHVTPLVLESLGVEYSQPLVAASFPPLPQPFRTTAERIERLQDTNLSALAEEYKQSCGESAKKPFCNTTRVMSVLANPCSWDGGDQQIMVQP</sequence>
<name>A0A8H7BJ37_9PLEO</name>
<dbReference type="InterPro" id="IPR036259">
    <property type="entry name" value="MFS_trans_sf"/>
</dbReference>
<feature type="transmembrane region" description="Helical" evidence="3">
    <location>
        <begin position="209"/>
        <end position="230"/>
    </location>
</feature>
<evidence type="ECO:0000256" key="1">
    <source>
        <dbReference type="ARBA" id="ARBA00004141"/>
    </source>
</evidence>
<organism evidence="5 6">
    <name type="scientific">Alternaria burnsii</name>
    <dbReference type="NCBI Taxonomy" id="1187904"/>
    <lineage>
        <taxon>Eukaryota</taxon>
        <taxon>Fungi</taxon>
        <taxon>Dikarya</taxon>
        <taxon>Ascomycota</taxon>
        <taxon>Pezizomycotina</taxon>
        <taxon>Dothideomycetes</taxon>
        <taxon>Pleosporomycetidae</taxon>
        <taxon>Pleosporales</taxon>
        <taxon>Pleosporineae</taxon>
        <taxon>Pleosporaceae</taxon>
        <taxon>Alternaria</taxon>
        <taxon>Alternaria sect. Alternaria</taxon>
    </lineage>
</organism>
<dbReference type="RefSeq" id="XP_038790416.1">
    <property type="nucleotide sequence ID" value="XM_038927124.1"/>
</dbReference>
<keyword evidence="3" id="KW-0812">Transmembrane</keyword>
<reference evidence="5" key="2">
    <citation type="submission" date="2020-08" db="EMBL/GenBank/DDBJ databases">
        <title>Draft Genome Sequence of Cumin Blight Pathogen Alternaria burnsii.</title>
        <authorList>
            <person name="Feng Z."/>
        </authorList>
    </citation>
    <scope>NUCLEOTIDE SEQUENCE</scope>
    <source>
        <strain evidence="5">CBS107.38</strain>
    </source>
</reference>
<feature type="transmembrane region" description="Helical" evidence="3">
    <location>
        <begin position="376"/>
        <end position="397"/>
    </location>
</feature>
<dbReference type="Gene3D" id="3.30.9.10">
    <property type="entry name" value="D-Amino Acid Oxidase, subunit A, domain 2"/>
    <property type="match status" value="2"/>
</dbReference>
<gene>
    <name evidence="5" type="ORF">GT037_002077</name>
</gene>
<proteinExistence type="predicted"/>
<feature type="transmembrane region" description="Helical" evidence="3">
    <location>
        <begin position="304"/>
        <end position="321"/>
    </location>
</feature>
<dbReference type="EMBL" id="JAAABM010000002">
    <property type="protein sequence ID" value="KAF7680426.1"/>
    <property type="molecule type" value="Genomic_DNA"/>
</dbReference>
<dbReference type="InterPro" id="IPR036188">
    <property type="entry name" value="FAD/NAD-bd_sf"/>
</dbReference>
<evidence type="ECO:0000313" key="5">
    <source>
        <dbReference type="EMBL" id="KAF7680426.1"/>
    </source>
</evidence>
<dbReference type="GeneID" id="62200302"/>
<feature type="transmembrane region" description="Helical" evidence="3">
    <location>
        <begin position="139"/>
        <end position="159"/>
    </location>
</feature>
<dbReference type="AlphaFoldDB" id="A0A8H7BJ37"/>
<feature type="transmembrane region" description="Helical" evidence="3">
    <location>
        <begin position="47"/>
        <end position="68"/>
    </location>
</feature>
<dbReference type="InterPro" id="IPR011701">
    <property type="entry name" value="MFS"/>
</dbReference>
<dbReference type="GO" id="GO:0022857">
    <property type="term" value="F:transmembrane transporter activity"/>
    <property type="evidence" value="ECO:0007669"/>
    <property type="project" value="InterPro"/>
</dbReference>
<accession>A0A8H7BJ37</accession>
<comment type="subcellular location">
    <subcellularLocation>
        <location evidence="1">Membrane</location>
        <topology evidence="1">Multi-pass membrane protein</topology>
    </subcellularLocation>
</comment>
<evidence type="ECO:0000259" key="4">
    <source>
        <dbReference type="Pfam" id="PF01266"/>
    </source>
</evidence>
<evidence type="ECO:0000313" key="6">
    <source>
        <dbReference type="Proteomes" id="UP000596902"/>
    </source>
</evidence>
<feature type="transmembrane region" description="Helical" evidence="3">
    <location>
        <begin position="333"/>
        <end position="356"/>
    </location>
</feature>